<dbReference type="GeneID" id="95764746"/>
<accession>A0A9W6CKW5</accession>
<feature type="signal peptide" evidence="1">
    <location>
        <begin position="1"/>
        <end position="22"/>
    </location>
</feature>
<comment type="caution">
    <text evidence="2">The sequence shown here is derived from an EMBL/GenBank/DDBJ whole genome shotgun (WGS) entry which is preliminary data.</text>
</comment>
<evidence type="ECO:0000313" key="5">
    <source>
        <dbReference type="Proteomes" id="UP001245370"/>
    </source>
</evidence>
<dbReference type="AlphaFoldDB" id="A0A9W6CKW5"/>
<evidence type="ECO:0000256" key="1">
    <source>
        <dbReference type="SAM" id="SignalP"/>
    </source>
</evidence>
<dbReference type="EMBL" id="BSDO01000007">
    <property type="protein sequence ID" value="GLI24298.1"/>
    <property type="molecule type" value="Genomic_DNA"/>
</dbReference>
<sequence>MRAATAVLMLGCLLVPLSPALADDCQSVADAYDRLSKVPAYRQVAALGGAPLMEAVIVGDVMYVKHGAKWTKMPLGPGGRVEMQKQVIPSAASLKDCRRVGPETVQSKNAVAYDYTPPPMPGAVEFDPQRVWIAVDSGLPIRMTSKQQKTEVVISFDNVVAPIP</sequence>
<reference evidence="2" key="1">
    <citation type="submission" date="2022-12" db="EMBL/GenBank/DDBJ databases">
        <title>Reference genome sequencing for broad-spectrum identification of bacterial and archaeal isolates by mass spectrometry.</title>
        <authorList>
            <person name="Sekiguchi Y."/>
            <person name="Tourlousse D.M."/>
        </authorList>
    </citation>
    <scope>NUCLEOTIDE SEQUENCE</scope>
    <source>
        <strain evidence="2">301</strain>
    </source>
</reference>
<dbReference type="RefSeq" id="WP_281809087.1">
    <property type="nucleotide sequence ID" value="NZ_BSDO01000007.1"/>
</dbReference>
<gene>
    <name evidence="3" type="ORF">GGQ86_004307</name>
    <name evidence="2" type="ORF">XFLAVUS301_39720</name>
</gene>
<protein>
    <submittedName>
        <fullName evidence="2">Uncharacterized protein</fullName>
    </submittedName>
</protein>
<evidence type="ECO:0000313" key="4">
    <source>
        <dbReference type="Proteomes" id="UP001144397"/>
    </source>
</evidence>
<dbReference type="Gene3D" id="2.50.20.20">
    <property type="match status" value="1"/>
</dbReference>
<organism evidence="2 4">
    <name type="scientific">Xanthobacter flavus</name>
    <dbReference type="NCBI Taxonomy" id="281"/>
    <lineage>
        <taxon>Bacteria</taxon>
        <taxon>Pseudomonadati</taxon>
        <taxon>Pseudomonadota</taxon>
        <taxon>Alphaproteobacteria</taxon>
        <taxon>Hyphomicrobiales</taxon>
        <taxon>Xanthobacteraceae</taxon>
        <taxon>Xanthobacter</taxon>
    </lineage>
</organism>
<proteinExistence type="predicted"/>
<feature type="chain" id="PRO_5040747991" evidence="1">
    <location>
        <begin position="23"/>
        <end position="164"/>
    </location>
</feature>
<dbReference type="EMBL" id="JAVDPY010000009">
    <property type="protein sequence ID" value="MDR6335809.1"/>
    <property type="molecule type" value="Genomic_DNA"/>
</dbReference>
<keyword evidence="1" id="KW-0732">Signal</keyword>
<evidence type="ECO:0000313" key="3">
    <source>
        <dbReference type="EMBL" id="MDR6335809.1"/>
    </source>
</evidence>
<dbReference type="Proteomes" id="UP001144397">
    <property type="component" value="Unassembled WGS sequence"/>
</dbReference>
<dbReference type="Proteomes" id="UP001245370">
    <property type="component" value="Unassembled WGS sequence"/>
</dbReference>
<reference evidence="3 5" key="2">
    <citation type="submission" date="2023-07" db="EMBL/GenBank/DDBJ databases">
        <title>Genomic Encyclopedia of Type Strains, Phase IV (KMG-IV): sequencing the most valuable type-strain genomes for metagenomic binning, comparative biology and taxonomic classification.</title>
        <authorList>
            <person name="Goeker M."/>
        </authorList>
    </citation>
    <scope>NUCLEOTIDE SEQUENCE [LARGE SCALE GENOMIC DNA]</scope>
    <source>
        <strain evidence="3 5">DSM 338</strain>
    </source>
</reference>
<name>A0A9W6CKW5_XANFL</name>
<evidence type="ECO:0000313" key="2">
    <source>
        <dbReference type="EMBL" id="GLI24298.1"/>
    </source>
</evidence>
<keyword evidence="5" id="KW-1185">Reference proteome</keyword>